<feature type="transmembrane region" description="Helical" evidence="1">
    <location>
        <begin position="406"/>
        <end position="422"/>
    </location>
</feature>
<feature type="transmembrane region" description="Helical" evidence="1">
    <location>
        <begin position="215"/>
        <end position="238"/>
    </location>
</feature>
<dbReference type="Proteomes" id="UP001596200">
    <property type="component" value="Unassembled WGS sequence"/>
</dbReference>
<reference evidence="4" key="1">
    <citation type="journal article" date="2019" name="Int. J. Syst. Evol. Microbiol.">
        <title>The Global Catalogue of Microorganisms (GCM) 10K type strain sequencing project: providing services to taxonomists for standard genome sequencing and annotation.</title>
        <authorList>
            <consortium name="The Broad Institute Genomics Platform"/>
            <consortium name="The Broad Institute Genome Sequencing Center for Infectious Disease"/>
            <person name="Wu L."/>
            <person name="Ma J."/>
        </authorList>
    </citation>
    <scope>NUCLEOTIDE SEQUENCE [LARGE SCALE GENOMIC DNA]</scope>
    <source>
        <strain evidence="4">JCM 4147</strain>
    </source>
</reference>
<accession>A0ABW1GRD8</accession>
<name>A0ABW1GRD8_9ACTN</name>
<feature type="transmembrane region" description="Helical" evidence="1">
    <location>
        <begin position="258"/>
        <end position="278"/>
    </location>
</feature>
<dbReference type="GO" id="GO:0016746">
    <property type="term" value="F:acyltransferase activity"/>
    <property type="evidence" value="ECO:0007669"/>
    <property type="project" value="UniProtKB-KW"/>
</dbReference>
<evidence type="ECO:0000259" key="2">
    <source>
        <dbReference type="Pfam" id="PF01757"/>
    </source>
</evidence>
<keyword evidence="1" id="KW-1133">Transmembrane helix</keyword>
<feature type="transmembrane region" description="Helical" evidence="1">
    <location>
        <begin position="55"/>
        <end position="78"/>
    </location>
</feature>
<protein>
    <submittedName>
        <fullName evidence="3">Acyltransferase</fullName>
        <ecNumber evidence="3">2.3.1.-</ecNumber>
    </submittedName>
</protein>
<feature type="transmembrane region" description="Helical" evidence="1">
    <location>
        <begin position="376"/>
        <end position="400"/>
    </location>
</feature>
<keyword evidence="1" id="KW-0472">Membrane</keyword>
<feature type="transmembrane region" description="Helical" evidence="1">
    <location>
        <begin position="299"/>
        <end position="320"/>
    </location>
</feature>
<evidence type="ECO:0000313" key="3">
    <source>
        <dbReference type="EMBL" id="MFC5916390.1"/>
    </source>
</evidence>
<feature type="transmembrane region" description="Helical" evidence="1">
    <location>
        <begin position="16"/>
        <end position="35"/>
    </location>
</feature>
<organism evidence="3 4">
    <name type="scientific">Streptomyces pulveraceus</name>
    <dbReference type="NCBI Taxonomy" id="68258"/>
    <lineage>
        <taxon>Bacteria</taxon>
        <taxon>Bacillati</taxon>
        <taxon>Actinomycetota</taxon>
        <taxon>Actinomycetes</taxon>
        <taxon>Kitasatosporales</taxon>
        <taxon>Streptomycetaceae</taxon>
        <taxon>Streptomyces</taxon>
    </lineage>
</organism>
<keyword evidence="3" id="KW-0808">Transferase</keyword>
<evidence type="ECO:0000313" key="4">
    <source>
        <dbReference type="Proteomes" id="UP001596200"/>
    </source>
</evidence>
<sequence>MQQTPAHSPGRGRDSFIDVIRALCVLAVISQHWLMPVLSYENGHLSTGNALASPGWWIVTWLTQVMPMVFFAGGAANFFSFRSAKSVRTWLRGRIARLLVPVVPLAAVWLLLPHALIAAGVPRQPVLLAGGIAGQLLWFLAVYVLVVALTPVMFRWYRRYGWRVIGVLAVCALAVDVLRFEVSPAIGFLNALFVWLAAHQFGFHYADGNLRLRSGWASAGVAAVGFGITAAAVSFGPYPPSMIGMPGAPVSNMSPPTALMLSLTIGQLGLWLTLKPVITRCAERPRATAVLQWCGTRFMTLYLWHMPALVMTAGIAILGLGFATPTPGSPMWFAVAPLWVGISGMFLVTFTRIFGRFEIRRPSGTAGTAGTASDMGLGKVVLAAVLSAGGLLGLAAQGFISPGNPLTPVLWVLLVLAGLLVVREKNAPKAVAPQGSRTVPVQPAVRQEDARVLSRQATG</sequence>
<gene>
    <name evidence="3" type="ORF">ACFP1B_23620</name>
</gene>
<feature type="transmembrane region" description="Helical" evidence="1">
    <location>
        <begin position="185"/>
        <end position="203"/>
    </location>
</feature>
<keyword evidence="4" id="KW-1185">Reference proteome</keyword>
<feature type="domain" description="Acyltransferase 3" evidence="2">
    <location>
        <begin position="15"/>
        <end position="345"/>
    </location>
</feature>
<keyword evidence="1" id="KW-0812">Transmembrane</keyword>
<dbReference type="RefSeq" id="WP_344506820.1">
    <property type="nucleotide sequence ID" value="NZ_BAAATU010000001.1"/>
</dbReference>
<feature type="transmembrane region" description="Helical" evidence="1">
    <location>
        <begin position="98"/>
        <end position="121"/>
    </location>
</feature>
<dbReference type="EC" id="2.3.1.-" evidence="3"/>
<dbReference type="InterPro" id="IPR002656">
    <property type="entry name" value="Acyl_transf_3_dom"/>
</dbReference>
<dbReference type="EMBL" id="JBHSPU010000020">
    <property type="protein sequence ID" value="MFC5916390.1"/>
    <property type="molecule type" value="Genomic_DNA"/>
</dbReference>
<proteinExistence type="predicted"/>
<feature type="transmembrane region" description="Helical" evidence="1">
    <location>
        <begin position="127"/>
        <end position="148"/>
    </location>
</feature>
<comment type="caution">
    <text evidence="3">The sequence shown here is derived from an EMBL/GenBank/DDBJ whole genome shotgun (WGS) entry which is preliminary data.</text>
</comment>
<feature type="transmembrane region" description="Helical" evidence="1">
    <location>
        <begin position="332"/>
        <end position="355"/>
    </location>
</feature>
<evidence type="ECO:0000256" key="1">
    <source>
        <dbReference type="SAM" id="Phobius"/>
    </source>
</evidence>
<dbReference type="Pfam" id="PF01757">
    <property type="entry name" value="Acyl_transf_3"/>
    <property type="match status" value="1"/>
</dbReference>
<keyword evidence="3" id="KW-0012">Acyltransferase</keyword>
<feature type="transmembrane region" description="Helical" evidence="1">
    <location>
        <begin position="160"/>
        <end position="179"/>
    </location>
</feature>